<feature type="compositionally biased region" description="Low complexity" evidence="1">
    <location>
        <begin position="146"/>
        <end position="157"/>
    </location>
</feature>
<dbReference type="AlphaFoldDB" id="A0AA85K8I1"/>
<evidence type="ECO:0000256" key="1">
    <source>
        <dbReference type="SAM" id="MobiDB-lite"/>
    </source>
</evidence>
<dbReference type="Proteomes" id="UP000050795">
    <property type="component" value="Unassembled WGS sequence"/>
</dbReference>
<evidence type="ECO:0000313" key="3">
    <source>
        <dbReference type="WBParaSite" id="TREG1_77330.1"/>
    </source>
</evidence>
<sequence length="572" mass="65500">MECTSLKSLPKSSQNLTHSMDVNDTMGSLTLPEIQKELKQNEFYLPSLTGDIITSNHNNSKRIINSLYLNNDNIDTLVQADNSNNRGMFNENIHLNKSFNFNLNINNRSFNNNINTINMTTSTNQANSLEDNDISDQNIKSTQEVSSTKSKSMQSTKVRPGSPYTKFIRTAPARSTPCPKSDALTSTRISSNKEKGNTTELPKSVIYLTRPPGLTYRLEFQTSNVSFVPLYVHPRPTPPLETEKKIQLRPYEYPEWDTSDVGKSFGHGFLRRKYALSIDSINLQKSIKLPLPSTQVYTDDVKSLTRKRTVSESNKSALTGHIYFNYRDMIIRVPCEALPITQIKMPVHEDILAKLEKLHMPTSETRRNKGVIIARYGNDLLQFNFKMEELNLSRYEVKGTAAVQTEDKMVYIREKSQISGRTILIAVPETTYFYKNPMDNIHRLHLNFQGSNIMPLWKYQMMKSRLAERDGLKIIEAKIDDAFRRTRGSRLCFDGLDAMITVQTGMLCCDIPHGYNFYESMMFEEYNPSRYKPNVYQPKLSQNRKSDTNQDAENTAEEKEVENQDVIESGAK</sequence>
<feature type="compositionally biased region" description="Polar residues" evidence="1">
    <location>
        <begin position="127"/>
        <end position="145"/>
    </location>
</feature>
<proteinExistence type="predicted"/>
<reference evidence="2" key="1">
    <citation type="submission" date="2022-06" db="EMBL/GenBank/DDBJ databases">
        <authorList>
            <person name="Berger JAMES D."/>
            <person name="Berger JAMES D."/>
        </authorList>
    </citation>
    <scope>NUCLEOTIDE SEQUENCE [LARGE SCALE GENOMIC DNA]</scope>
</reference>
<organism evidence="2 3">
    <name type="scientific">Trichobilharzia regenti</name>
    <name type="common">Nasal bird schistosome</name>
    <dbReference type="NCBI Taxonomy" id="157069"/>
    <lineage>
        <taxon>Eukaryota</taxon>
        <taxon>Metazoa</taxon>
        <taxon>Spiralia</taxon>
        <taxon>Lophotrochozoa</taxon>
        <taxon>Platyhelminthes</taxon>
        <taxon>Trematoda</taxon>
        <taxon>Digenea</taxon>
        <taxon>Strigeidida</taxon>
        <taxon>Schistosomatoidea</taxon>
        <taxon>Schistosomatidae</taxon>
        <taxon>Trichobilharzia</taxon>
    </lineage>
</organism>
<protein>
    <submittedName>
        <fullName evidence="3">Uncharacterized protein</fullName>
    </submittedName>
</protein>
<feature type="region of interest" description="Disordered" evidence="1">
    <location>
        <begin position="534"/>
        <end position="572"/>
    </location>
</feature>
<accession>A0AA85K8I1</accession>
<feature type="compositionally biased region" description="Polar residues" evidence="1">
    <location>
        <begin position="539"/>
        <end position="553"/>
    </location>
</feature>
<evidence type="ECO:0000313" key="2">
    <source>
        <dbReference type="Proteomes" id="UP000050795"/>
    </source>
</evidence>
<reference evidence="3" key="2">
    <citation type="submission" date="2023-11" db="UniProtKB">
        <authorList>
            <consortium name="WormBaseParasite"/>
        </authorList>
    </citation>
    <scope>IDENTIFICATION</scope>
</reference>
<keyword evidence="2" id="KW-1185">Reference proteome</keyword>
<name>A0AA85K8I1_TRIRE</name>
<dbReference type="WBParaSite" id="TREG1_77330.1">
    <property type="protein sequence ID" value="TREG1_77330.1"/>
    <property type="gene ID" value="TREG1_77330"/>
</dbReference>
<feature type="region of interest" description="Disordered" evidence="1">
    <location>
        <begin position="127"/>
        <end position="164"/>
    </location>
</feature>
<feature type="region of interest" description="Disordered" evidence="1">
    <location>
        <begin position="1"/>
        <end position="21"/>
    </location>
</feature>